<name>A0A1L9B028_9BACT</name>
<dbReference type="OrthoDB" id="5377781at2"/>
<dbReference type="Gene3D" id="3.40.50.300">
    <property type="entry name" value="P-loop containing nucleotide triphosphate hydrolases"/>
    <property type="match status" value="1"/>
</dbReference>
<evidence type="ECO:0000256" key="1">
    <source>
        <dbReference type="SAM" id="Phobius"/>
    </source>
</evidence>
<comment type="caution">
    <text evidence="2">The sequence shown here is derived from an EMBL/GenBank/DDBJ whole genome shotgun (WGS) entry which is preliminary data.</text>
</comment>
<dbReference type="RefSeq" id="WP_071903186.1">
    <property type="nucleotide sequence ID" value="NZ_MPIN01000013.1"/>
</dbReference>
<dbReference type="EMBL" id="MPIN01000013">
    <property type="protein sequence ID" value="OJH35610.1"/>
    <property type="molecule type" value="Genomic_DNA"/>
</dbReference>
<protein>
    <submittedName>
        <fullName evidence="2">Chromosome segregation protein SMC</fullName>
    </submittedName>
</protein>
<reference evidence="2 3" key="2">
    <citation type="submission" date="2016-12" db="EMBL/GenBank/DDBJ databases">
        <title>Draft Genome Sequence of Cystobacter ferrugineus Strain Cbfe23.</title>
        <authorList>
            <person name="Akbar S."/>
            <person name="Dowd S.E."/>
            <person name="Stevens D.C."/>
        </authorList>
    </citation>
    <scope>NUCLEOTIDE SEQUENCE [LARGE SCALE GENOMIC DNA]</scope>
    <source>
        <strain evidence="2 3">Cbfe23</strain>
    </source>
</reference>
<organism evidence="2 3">
    <name type="scientific">Cystobacter ferrugineus</name>
    <dbReference type="NCBI Taxonomy" id="83449"/>
    <lineage>
        <taxon>Bacteria</taxon>
        <taxon>Pseudomonadati</taxon>
        <taxon>Myxococcota</taxon>
        <taxon>Myxococcia</taxon>
        <taxon>Myxococcales</taxon>
        <taxon>Cystobacterineae</taxon>
        <taxon>Archangiaceae</taxon>
        <taxon>Cystobacter</taxon>
    </lineage>
</organism>
<dbReference type="STRING" id="83449.BON30_36670"/>
<accession>A0A1L9B028</accession>
<keyword evidence="1" id="KW-0812">Transmembrane</keyword>
<dbReference type="InterPro" id="IPR027417">
    <property type="entry name" value="P-loop_NTPase"/>
</dbReference>
<proteinExistence type="predicted"/>
<evidence type="ECO:0000313" key="2">
    <source>
        <dbReference type="EMBL" id="OJH35610.1"/>
    </source>
</evidence>
<keyword evidence="1" id="KW-0472">Membrane</keyword>
<reference evidence="3" key="1">
    <citation type="submission" date="2016-11" db="EMBL/GenBank/DDBJ databases">
        <authorList>
            <person name="Shukria A."/>
            <person name="Stevens D.C."/>
        </authorList>
    </citation>
    <scope>NUCLEOTIDE SEQUENCE [LARGE SCALE GENOMIC DNA]</scope>
    <source>
        <strain evidence="3">Cbfe23</strain>
    </source>
</reference>
<evidence type="ECO:0000313" key="3">
    <source>
        <dbReference type="Proteomes" id="UP000182229"/>
    </source>
</evidence>
<dbReference type="PANTHER" id="PTHR41259">
    <property type="entry name" value="DOUBLE-STRAND BREAK REPAIR RAD50 ATPASE, PUTATIVE-RELATED"/>
    <property type="match status" value="1"/>
</dbReference>
<feature type="transmembrane region" description="Helical" evidence="1">
    <location>
        <begin position="334"/>
        <end position="353"/>
    </location>
</feature>
<keyword evidence="3" id="KW-1185">Reference proteome</keyword>
<dbReference type="Proteomes" id="UP000182229">
    <property type="component" value="Unassembled WGS sequence"/>
</dbReference>
<sequence>MHFVELAVQNVRGFSPAGRFALKTGYLVLKPPTVEPSPLAGLTLALLYADGRGGDSALSASAQKPGKGALTFVGQDTLTYRVLREMGGGGTLHRLNPTTKQPELVTQDTGEANQFLRGQAGLPPRTTFEQLFTLQAAQLPSRRPRSGGRAMSTPGMPAARTLSSPGMPAVRSHSSPGFAAAQSVLPASDIPAAEAKQRELEKELVLCREVDNLQFEVDGLNSQVFSLESKLRSTEPLKEKLQEAEALWNAEPTPESMGLPADIVARAERYGRVLARRDEALARLISEKEVADEEAARLPDVQPLVRNRNFWIAVAAGVACLIASFFVPKSIRYVALLDVPAFGFAAMLALRFVEELQDKDRVARRGEMFVAREKKIHEEFEAEAGPVRKAMEVFDVDTPQDIPPRLQRREQLGASVAELRTQLIAQEKHPDFIDAGNQLPILRQQIELLNAQIEQKGSFVRDLREVERELSRVKDSIALARNPHLAAGGVPGMETAAHGPQSLEDPSPQLLGLTGDLLATDIQAVMGLARERCVQYFGALTDRRYTGVEWDREGRTSVVGASGRRLPLSELPPREVDLFFLSLRLTLVEKVSARVKLPLIVEDAFIGVDESRLPLLGRMLKHLGTLTQVLHVTPLAGFPQVSDGTVNL</sequence>
<keyword evidence="1" id="KW-1133">Transmembrane helix</keyword>
<gene>
    <name evidence="2" type="ORF">BON30_36670</name>
</gene>
<dbReference type="AlphaFoldDB" id="A0A1L9B028"/>
<feature type="transmembrane region" description="Helical" evidence="1">
    <location>
        <begin position="310"/>
        <end position="327"/>
    </location>
</feature>
<dbReference type="PANTHER" id="PTHR41259:SF1">
    <property type="entry name" value="DOUBLE-STRAND BREAK REPAIR RAD50 ATPASE, PUTATIVE-RELATED"/>
    <property type="match status" value="1"/>
</dbReference>